<feature type="active site" description="Proton acceptor" evidence="4">
    <location>
        <position position="145"/>
    </location>
</feature>
<feature type="binding site" evidence="4">
    <location>
        <begin position="106"/>
        <end position="107"/>
    </location>
    <ligand>
        <name>substrate</name>
    </ligand>
</feature>
<dbReference type="SUPFAM" id="SSF53850">
    <property type="entry name" value="Periplasmic binding protein-like II"/>
    <property type="match status" value="1"/>
</dbReference>
<evidence type="ECO:0000313" key="6">
    <source>
        <dbReference type="Proteomes" id="UP000177583"/>
    </source>
</evidence>
<dbReference type="UniPathway" id="UPA00079"/>
<gene>
    <name evidence="4" type="primary">mqnD</name>
    <name evidence="5" type="ORF">A2557_08600</name>
</gene>
<dbReference type="EMBL" id="MFNF01000001">
    <property type="protein sequence ID" value="OGH05021.1"/>
    <property type="molecule type" value="Genomic_DNA"/>
</dbReference>
<dbReference type="CDD" id="cd13635">
    <property type="entry name" value="PBP2_Ttha1568_Mqnd"/>
    <property type="match status" value="1"/>
</dbReference>
<proteinExistence type="inferred from homology"/>
<dbReference type="PANTHER" id="PTHR37167:SF1">
    <property type="entry name" value="1,4-DIHYDROXY-6-NAPHTOATE SYNTHASE"/>
    <property type="match status" value="1"/>
</dbReference>
<dbReference type="Pfam" id="PF02621">
    <property type="entry name" value="VitK2_biosynth"/>
    <property type="match status" value="1"/>
</dbReference>
<keyword evidence="3 4" id="KW-0456">Lyase</keyword>
<keyword evidence="2 4" id="KW-0474">Menaquinone biosynthesis</keyword>
<comment type="similarity">
    <text evidence="4">Belongs to the MqnA/MqnD family. MqnD subfamily.</text>
</comment>
<comment type="caution">
    <text evidence="5">The sequence shown here is derived from an EMBL/GenBank/DDBJ whole genome shotgun (WGS) entry which is preliminary data.</text>
</comment>
<dbReference type="GO" id="GO:0016830">
    <property type="term" value="F:carbon-carbon lyase activity"/>
    <property type="evidence" value="ECO:0007669"/>
    <property type="project" value="UniProtKB-UniRule"/>
</dbReference>
<organism evidence="5 6">
    <name type="scientific">Candidatus Lambdaproteobacteria bacterium RIFOXYD2_FULL_56_26</name>
    <dbReference type="NCBI Taxonomy" id="1817773"/>
    <lineage>
        <taxon>Bacteria</taxon>
        <taxon>Pseudomonadati</taxon>
        <taxon>Pseudomonadota</taxon>
        <taxon>Candidatus Lambdaproteobacteria</taxon>
    </lineage>
</organism>
<dbReference type="AlphaFoldDB" id="A0A1F6H3S7"/>
<dbReference type="InterPro" id="IPR030869">
    <property type="entry name" value="MqnD"/>
</dbReference>
<comment type="catalytic activity">
    <reaction evidence="4">
        <text>cyclic dehypoxanthinylfutalosinate = 1,4-dihydroxy-6-naphthoate + dihydroxyacetone</text>
        <dbReference type="Rhea" id="RHEA:33087"/>
        <dbReference type="ChEBI" id="CHEBI:16016"/>
        <dbReference type="ChEBI" id="CHEBI:64254"/>
        <dbReference type="ChEBI" id="CHEBI:64270"/>
        <dbReference type="EC" id="4.1.99.29"/>
    </reaction>
</comment>
<dbReference type="Gene3D" id="3.40.190.10">
    <property type="entry name" value="Periplasmic binding protein-like II"/>
    <property type="match status" value="2"/>
</dbReference>
<comment type="caution">
    <text evidence="4">Lacks conserved residue(s) required for the propagation of feature annotation.</text>
</comment>
<dbReference type="PANTHER" id="PTHR37167">
    <property type="entry name" value="1,4-DIHYDROXY-6-NAPHTOATE SYNTHASE"/>
    <property type="match status" value="1"/>
</dbReference>
<protein>
    <recommendedName>
        <fullName evidence="4">1,4-dihydroxy-6-naphtoate synthase</fullName>
        <ecNumber evidence="4">4.1.99.29</ecNumber>
    </recommendedName>
    <alternativeName>
        <fullName evidence="4">Menaquinone biosynthetic enzyme MqnD</fullName>
    </alternativeName>
</protein>
<evidence type="ECO:0000256" key="4">
    <source>
        <dbReference type="HAMAP-Rule" id="MF_00996"/>
    </source>
</evidence>
<accession>A0A1F6H3S7</accession>
<evidence type="ECO:0000256" key="1">
    <source>
        <dbReference type="ARBA" id="ARBA00004863"/>
    </source>
</evidence>
<reference evidence="5 6" key="1">
    <citation type="journal article" date="2016" name="Nat. Commun.">
        <title>Thousands of microbial genomes shed light on interconnected biogeochemical processes in an aquifer system.</title>
        <authorList>
            <person name="Anantharaman K."/>
            <person name="Brown C.T."/>
            <person name="Hug L.A."/>
            <person name="Sharon I."/>
            <person name="Castelle C.J."/>
            <person name="Probst A.J."/>
            <person name="Thomas B.C."/>
            <person name="Singh A."/>
            <person name="Wilkins M.J."/>
            <person name="Karaoz U."/>
            <person name="Brodie E.L."/>
            <person name="Williams K.H."/>
            <person name="Hubbard S.S."/>
            <person name="Banfield J.F."/>
        </authorList>
    </citation>
    <scope>NUCLEOTIDE SEQUENCE [LARGE SCALE GENOMIC DNA]</scope>
</reference>
<comment type="function">
    <text evidence="4">Catalyzes the conversion of cyclic dehypoxanthine futalosine (cyclic DHFL) into 1,4-dihydroxy-6-naphthoate, a step in the biosynthesis of menaquinone (MK, vitamin K2).</text>
</comment>
<evidence type="ECO:0000256" key="3">
    <source>
        <dbReference type="ARBA" id="ARBA00023239"/>
    </source>
</evidence>
<dbReference type="EC" id="4.1.99.29" evidence="4"/>
<name>A0A1F6H3S7_9PROT</name>
<dbReference type="GO" id="GO:0009234">
    <property type="term" value="P:menaquinone biosynthetic process"/>
    <property type="evidence" value="ECO:0007669"/>
    <property type="project" value="UniProtKB-UniRule"/>
</dbReference>
<sequence length="273" mass="30209">MLQFTLGFSSCPNDTYIFDALVNHRLPSPYAFLPKIHDVEVLNKMAAKAELDVSKASVHAFFHLTQEYQLLDSGAALGRGCGPLWIGKNTTAPKGGKVALPGAWTTANLLFQLSQAGDFEPVQMTFDRIIPAILNGEVDSGVIIHESRFTYQTQGLNCYQDLGDWWEKSSGLPIPLGGILVRRSLPKVDQKQIEALIAQSILFADRHPEAGREFIKAHSQELADEVIDQHIGLYVNQSSKSLGEEGRRAVTGLYQRALEKGLVEKVEEKELFC</sequence>
<dbReference type="InterPro" id="IPR003773">
    <property type="entry name" value="Menaquinone_biosynth"/>
</dbReference>
<comment type="pathway">
    <text evidence="1 4">Quinol/quinone metabolism; menaquinone biosynthesis.</text>
</comment>
<dbReference type="HAMAP" id="MF_00996">
    <property type="entry name" value="MqnD"/>
    <property type="match status" value="1"/>
</dbReference>
<dbReference type="Proteomes" id="UP000177583">
    <property type="component" value="Unassembled WGS sequence"/>
</dbReference>
<evidence type="ECO:0000313" key="5">
    <source>
        <dbReference type="EMBL" id="OGH05021.1"/>
    </source>
</evidence>
<evidence type="ECO:0000256" key="2">
    <source>
        <dbReference type="ARBA" id="ARBA00022428"/>
    </source>
</evidence>